<dbReference type="AlphaFoldDB" id="L8H8N9"/>
<dbReference type="GO" id="GO:0000776">
    <property type="term" value="C:kinetochore"/>
    <property type="evidence" value="ECO:0007669"/>
    <property type="project" value="InterPro"/>
</dbReference>
<dbReference type="Pfam" id="PF09447">
    <property type="entry name" value="Cnl2_NKP2"/>
    <property type="match status" value="1"/>
</dbReference>
<dbReference type="InterPro" id="IPR018565">
    <property type="entry name" value="Nkp2/Cnl2"/>
</dbReference>
<evidence type="ECO:0000256" key="1">
    <source>
        <dbReference type="SAM" id="Coils"/>
    </source>
</evidence>
<dbReference type="VEuPathDB" id="AmoebaDB:ACA1_226670"/>
<gene>
    <name evidence="2" type="ORF">ACA1_226670</name>
</gene>
<dbReference type="RefSeq" id="XP_004346485.1">
    <property type="nucleotide sequence ID" value="XM_004346435.1"/>
</dbReference>
<keyword evidence="1" id="KW-0175">Coiled coil</keyword>
<keyword evidence="3" id="KW-1185">Reference proteome</keyword>
<dbReference type="GeneID" id="14922439"/>
<feature type="coiled-coil region" evidence="1">
    <location>
        <begin position="98"/>
        <end position="125"/>
    </location>
</feature>
<name>L8H8N9_ACACF</name>
<sequence length="149" mass="17474">MDDRATYQALHDYLFENESALEISFAEFQECFPKKHQKSAEIKRLYQEVKKGQQEAKRTVVANLKSEYALVRGRPEDEEIKETLAVLKEVEQDLEPEYKHAVEDLVDLQEQLHTLEDKLNNLAEHDRPLKKAKFDLPALHDLKDRLNVD</sequence>
<organism evidence="2 3">
    <name type="scientific">Acanthamoeba castellanii (strain ATCC 30010 / Neff)</name>
    <dbReference type="NCBI Taxonomy" id="1257118"/>
    <lineage>
        <taxon>Eukaryota</taxon>
        <taxon>Amoebozoa</taxon>
        <taxon>Discosea</taxon>
        <taxon>Longamoebia</taxon>
        <taxon>Centramoebida</taxon>
        <taxon>Acanthamoebidae</taxon>
        <taxon>Acanthamoeba</taxon>
    </lineage>
</organism>
<proteinExistence type="predicted"/>
<dbReference type="EMBL" id="KB007901">
    <property type="protein sequence ID" value="ELR21540.1"/>
    <property type="molecule type" value="Genomic_DNA"/>
</dbReference>
<dbReference type="Proteomes" id="UP000011083">
    <property type="component" value="Unassembled WGS sequence"/>
</dbReference>
<evidence type="ECO:0000313" key="2">
    <source>
        <dbReference type="EMBL" id="ELR21540.1"/>
    </source>
</evidence>
<protein>
    <submittedName>
        <fullName evidence="2">Uncharacterized protein</fullName>
    </submittedName>
</protein>
<reference evidence="2 3" key="1">
    <citation type="journal article" date="2013" name="Genome Biol.">
        <title>Genome of Acanthamoeba castellanii highlights extensive lateral gene transfer and early evolution of tyrosine kinase signaling.</title>
        <authorList>
            <person name="Clarke M."/>
            <person name="Lohan A.J."/>
            <person name="Liu B."/>
            <person name="Lagkouvardos I."/>
            <person name="Roy S."/>
            <person name="Zafar N."/>
            <person name="Bertelli C."/>
            <person name="Schilde C."/>
            <person name="Kianianmomeni A."/>
            <person name="Burglin T.R."/>
            <person name="Frech C."/>
            <person name="Turcotte B."/>
            <person name="Kopec K.O."/>
            <person name="Synnott J.M."/>
            <person name="Choo C."/>
            <person name="Paponov I."/>
            <person name="Finkler A."/>
            <person name="Soon Heng Tan C."/>
            <person name="Hutchins A.P."/>
            <person name="Weinmeier T."/>
            <person name="Rattei T."/>
            <person name="Chu J.S."/>
            <person name="Gimenez G."/>
            <person name="Irimia M."/>
            <person name="Rigden D.J."/>
            <person name="Fitzpatrick D.A."/>
            <person name="Lorenzo-Morales J."/>
            <person name="Bateman A."/>
            <person name="Chiu C.H."/>
            <person name="Tang P."/>
            <person name="Hegemann P."/>
            <person name="Fromm H."/>
            <person name="Raoult D."/>
            <person name="Greub G."/>
            <person name="Miranda-Saavedra D."/>
            <person name="Chen N."/>
            <person name="Nash P."/>
            <person name="Ginger M.L."/>
            <person name="Horn M."/>
            <person name="Schaap P."/>
            <person name="Caler L."/>
            <person name="Loftus B."/>
        </authorList>
    </citation>
    <scope>NUCLEOTIDE SEQUENCE [LARGE SCALE GENOMIC DNA]</scope>
    <source>
        <strain evidence="2 3">Neff</strain>
    </source>
</reference>
<evidence type="ECO:0000313" key="3">
    <source>
        <dbReference type="Proteomes" id="UP000011083"/>
    </source>
</evidence>
<accession>L8H8N9</accession>
<dbReference type="KEGG" id="acan:ACA1_226670"/>